<evidence type="ECO:0000256" key="1">
    <source>
        <dbReference type="ARBA" id="ARBA00023117"/>
    </source>
</evidence>
<dbReference type="Gramene" id="Jr11_18560_p1">
    <property type="protein sequence ID" value="cds.Jr11_18560_p1"/>
    <property type="gene ID" value="Jr11_18560"/>
</dbReference>
<proteinExistence type="predicted"/>
<dbReference type="SMART" id="SM00297">
    <property type="entry name" value="BROMO"/>
    <property type="match status" value="1"/>
</dbReference>
<dbReference type="AlphaFoldDB" id="A0A2I4FXQ8"/>
<protein>
    <submittedName>
        <fullName evidence="4">Uncharacterized protein LOC109002947</fullName>
    </submittedName>
</protein>
<dbReference type="PROSITE" id="PS50014">
    <property type="entry name" value="BROMODOMAIN_2"/>
    <property type="match status" value="1"/>
</dbReference>
<feature type="compositionally biased region" description="Basic residues" evidence="2">
    <location>
        <begin position="15"/>
        <end position="25"/>
    </location>
</feature>
<dbReference type="PANTHER" id="PTHR22881:SF11">
    <property type="entry name" value="BROMODOMAIN-CONTAINING PROTEIN DDB_G0270170-LIKE ISOFORM X1"/>
    <property type="match status" value="1"/>
</dbReference>
<dbReference type="PROSITE" id="PS00633">
    <property type="entry name" value="BROMODOMAIN_1"/>
    <property type="match status" value="1"/>
</dbReference>
<feature type="compositionally biased region" description="Polar residues" evidence="2">
    <location>
        <begin position="1"/>
        <end position="14"/>
    </location>
</feature>
<feature type="region of interest" description="Disordered" evidence="2">
    <location>
        <begin position="1"/>
        <end position="124"/>
    </location>
</feature>
<evidence type="ECO:0000313" key="4">
    <source>
        <dbReference type="RefSeq" id="XP_018836426.1"/>
    </source>
</evidence>
<dbReference type="PANTHER" id="PTHR22881">
    <property type="entry name" value="BROMODOMAIN CONTAINING PROTEIN"/>
    <property type="match status" value="1"/>
</dbReference>
<accession>A0A2I4FXQ8</accession>
<evidence type="ECO:0000313" key="3">
    <source>
        <dbReference type="Proteomes" id="UP000235220"/>
    </source>
</evidence>
<dbReference type="InterPro" id="IPR036427">
    <property type="entry name" value="Bromodomain-like_sf"/>
</dbReference>
<dbReference type="PRINTS" id="PR00503">
    <property type="entry name" value="BROMODOMAIN"/>
</dbReference>
<name>A0A2I4FXQ8_JUGRE</name>
<dbReference type="FunCoup" id="A0A2I4FXQ8">
    <property type="interactions" value="2600"/>
</dbReference>
<dbReference type="Gene3D" id="1.20.920.10">
    <property type="entry name" value="Bromodomain-like"/>
    <property type="match status" value="1"/>
</dbReference>
<dbReference type="KEGG" id="jre:109002947"/>
<dbReference type="Pfam" id="PF00439">
    <property type="entry name" value="Bromodomain"/>
    <property type="match status" value="1"/>
</dbReference>
<dbReference type="InterPro" id="IPR051831">
    <property type="entry name" value="Bromodomain_contain_prot"/>
</dbReference>
<reference evidence="4" key="1">
    <citation type="submission" date="2025-08" db="UniProtKB">
        <authorList>
            <consortium name="RefSeq"/>
        </authorList>
    </citation>
    <scope>IDENTIFICATION</scope>
    <source>
        <tissue evidence="4">Leaves</tissue>
    </source>
</reference>
<sequence>MGEVSETTITMTTQHQKKRKKKKGRPSLLDLQKRSLKQQQQQQQQQIPNPINLSPHPARLSTRRNSYPDQPEWVSGSGDDDERKEKKHKLLNGLNPHPHYPTLSQNSLSFSSNPYASDSNANVEDTEAAIKRRNFSPVPYASDAMGEKLLKATNTIHASQVESGPTTPLPDKKLLVFILDRLQKKDTHGVFSEPVDPEELPDYHDIIENPMDFGTVRKKLDGGGYANLELFEKDVFLICTNAMQYNAPDTIFFRQARSMQELANKDFENLRQDSDDNEPQPKVVRRGRPPGKNLRKSLDSSPFDHVCPEPAFDASLASEGGNARESNAYNLRKGQPSYRFPPAETVLRASHGSRNSETCTSWWPEWENEFPPSVLKSVVKYGKKQFAIDENRRDTYKDFLDSGHGPSVMATLEGNWKQLMAVGLNLEHGYARSLTQFAADLGPVVWKIASKKIERVLPFGLKFGPGWIGENEALKQEQSSESSISDDGKSKLLYHMKSESNMAFKNGLLLQAQEESTGFDSQCELISLNCSISGKKSMPPFQVQPKSLVCSDMDGSNGGLGSGFPSQIRMVSLSRLTGMSCSDDTSLPSQALGTYPGNNPTIYRMPRNDIESNEARFSEIARTNSGNLLALGSGLKSHGTAEMMPGGEASWERLLVHHSFPPDVNVRIQQTSSPSSIVQIGSPQQPDLVLQL</sequence>
<gene>
    <name evidence="4" type="primary">LOC109002947</name>
</gene>
<feature type="compositionally biased region" description="Basic residues" evidence="2">
    <location>
        <begin position="283"/>
        <end position="295"/>
    </location>
</feature>
<dbReference type="Proteomes" id="UP000235220">
    <property type="component" value="Chromosome 11"/>
</dbReference>
<dbReference type="CDD" id="cd04369">
    <property type="entry name" value="Bromodomain"/>
    <property type="match status" value="1"/>
</dbReference>
<keyword evidence="1" id="KW-0103">Bromodomain</keyword>
<dbReference type="InterPro" id="IPR018359">
    <property type="entry name" value="Bromodomain_CS"/>
</dbReference>
<evidence type="ECO:0000256" key="2">
    <source>
        <dbReference type="SAM" id="MobiDB-lite"/>
    </source>
</evidence>
<keyword evidence="3" id="KW-1185">Reference proteome</keyword>
<feature type="compositionally biased region" description="Polar residues" evidence="2">
    <location>
        <begin position="102"/>
        <end position="123"/>
    </location>
</feature>
<feature type="region of interest" description="Disordered" evidence="2">
    <location>
        <begin position="269"/>
        <end position="305"/>
    </location>
</feature>
<dbReference type="InterPro" id="IPR001487">
    <property type="entry name" value="Bromodomain"/>
</dbReference>
<dbReference type="STRING" id="51240.A0A2I4FXQ8"/>
<dbReference type="OrthoDB" id="21449at2759"/>
<organism evidence="3 4">
    <name type="scientific">Juglans regia</name>
    <name type="common">English walnut</name>
    <dbReference type="NCBI Taxonomy" id="51240"/>
    <lineage>
        <taxon>Eukaryota</taxon>
        <taxon>Viridiplantae</taxon>
        <taxon>Streptophyta</taxon>
        <taxon>Embryophyta</taxon>
        <taxon>Tracheophyta</taxon>
        <taxon>Spermatophyta</taxon>
        <taxon>Magnoliopsida</taxon>
        <taxon>eudicotyledons</taxon>
        <taxon>Gunneridae</taxon>
        <taxon>Pentapetalae</taxon>
        <taxon>rosids</taxon>
        <taxon>fabids</taxon>
        <taxon>Fagales</taxon>
        <taxon>Juglandaceae</taxon>
        <taxon>Juglans</taxon>
    </lineage>
</organism>
<dbReference type="GeneID" id="109002947"/>
<dbReference type="SUPFAM" id="SSF47370">
    <property type="entry name" value="Bromodomain"/>
    <property type="match status" value="1"/>
</dbReference>
<dbReference type="RefSeq" id="XP_018836426.1">
    <property type="nucleotide sequence ID" value="XM_018980881.2"/>
</dbReference>